<gene>
    <name evidence="7" type="ORF">SAMN05444487_109104</name>
</gene>
<keyword evidence="6" id="KW-0472">Membrane</keyword>
<dbReference type="AlphaFoldDB" id="A0A1H2YK40"/>
<dbReference type="Proteomes" id="UP000198534">
    <property type="component" value="Unassembled WGS sequence"/>
</dbReference>
<keyword evidence="3 5" id="KW-0479">Metal-binding</keyword>
<feature type="transmembrane region" description="Helical" evidence="6">
    <location>
        <begin position="7"/>
        <end position="25"/>
    </location>
</feature>
<dbReference type="InterPro" id="IPR041879">
    <property type="entry name" value="YvgL-like_PBP2"/>
</dbReference>
<comment type="similarity">
    <text evidence="1">Belongs to the bacterial solute-binding protein ModA family.</text>
</comment>
<feature type="binding site" evidence="5">
    <location>
        <position position="45"/>
    </location>
    <ligand>
        <name>molybdate</name>
        <dbReference type="ChEBI" id="CHEBI:36264"/>
    </ligand>
</feature>
<dbReference type="GO" id="GO:0015689">
    <property type="term" value="P:molybdate ion transport"/>
    <property type="evidence" value="ECO:0007669"/>
    <property type="project" value="InterPro"/>
</dbReference>
<dbReference type="Gene3D" id="3.40.190.10">
    <property type="entry name" value="Periplasmic binding protein-like II"/>
    <property type="match status" value="2"/>
</dbReference>
<proteinExistence type="inferred from homology"/>
<keyword evidence="2 5" id="KW-0500">Molybdenum</keyword>
<dbReference type="InterPro" id="IPR050682">
    <property type="entry name" value="ModA/WtpA"/>
</dbReference>
<feature type="binding site" evidence="5">
    <location>
        <position position="199"/>
    </location>
    <ligand>
        <name>molybdate</name>
        <dbReference type="ChEBI" id="CHEBI:36264"/>
    </ligand>
</feature>
<dbReference type="EMBL" id="FNNQ01000009">
    <property type="protein sequence ID" value="SDX05526.1"/>
    <property type="molecule type" value="Genomic_DNA"/>
</dbReference>
<dbReference type="GO" id="GO:1901359">
    <property type="term" value="F:tungstate binding"/>
    <property type="evidence" value="ECO:0007669"/>
    <property type="project" value="UniProtKB-ARBA"/>
</dbReference>
<evidence type="ECO:0000256" key="1">
    <source>
        <dbReference type="ARBA" id="ARBA00009175"/>
    </source>
</evidence>
<evidence type="ECO:0000256" key="2">
    <source>
        <dbReference type="ARBA" id="ARBA00022505"/>
    </source>
</evidence>
<evidence type="ECO:0000256" key="4">
    <source>
        <dbReference type="ARBA" id="ARBA00022729"/>
    </source>
</evidence>
<dbReference type="STRING" id="1048340.SAMN05444487_109104"/>
<dbReference type="Pfam" id="PF13531">
    <property type="entry name" value="SBP_bac_11"/>
    <property type="match status" value="1"/>
</dbReference>
<dbReference type="PROSITE" id="PS51257">
    <property type="entry name" value="PROKAR_LIPOPROTEIN"/>
    <property type="match status" value="1"/>
</dbReference>
<dbReference type="SUPFAM" id="SSF53850">
    <property type="entry name" value="Periplasmic binding protein-like II"/>
    <property type="match status" value="1"/>
</dbReference>
<keyword evidence="8" id="KW-1185">Reference proteome</keyword>
<dbReference type="GO" id="GO:0046872">
    <property type="term" value="F:metal ion binding"/>
    <property type="evidence" value="ECO:0007669"/>
    <property type="project" value="UniProtKB-KW"/>
</dbReference>
<feature type="binding site" evidence="5">
    <location>
        <position position="154"/>
    </location>
    <ligand>
        <name>molybdate</name>
        <dbReference type="ChEBI" id="CHEBI:36264"/>
    </ligand>
</feature>
<organism evidence="7 8">
    <name type="scientific">Marininema mesophilum</name>
    <dbReference type="NCBI Taxonomy" id="1048340"/>
    <lineage>
        <taxon>Bacteria</taxon>
        <taxon>Bacillati</taxon>
        <taxon>Bacillota</taxon>
        <taxon>Bacilli</taxon>
        <taxon>Bacillales</taxon>
        <taxon>Thermoactinomycetaceae</taxon>
        <taxon>Marininema</taxon>
    </lineage>
</organism>
<dbReference type="FunFam" id="3.40.190.10:FF:000035">
    <property type="entry name" value="Molybdate ABC transporter substrate-binding protein"/>
    <property type="match status" value="1"/>
</dbReference>
<dbReference type="InterPro" id="IPR005950">
    <property type="entry name" value="ModA"/>
</dbReference>
<evidence type="ECO:0000313" key="7">
    <source>
        <dbReference type="EMBL" id="SDX05526.1"/>
    </source>
</evidence>
<accession>A0A1H2YK40</accession>
<name>A0A1H2YK40_9BACL</name>
<dbReference type="GO" id="GO:0030973">
    <property type="term" value="F:molybdate ion binding"/>
    <property type="evidence" value="ECO:0007669"/>
    <property type="project" value="TreeGrafter"/>
</dbReference>
<keyword evidence="6" id="KW-1133">Transmembrane helix</keyword>
<keyword evidence="4" id="KW-0732">Signal</keyword>
<feature type="binding site" evidence="5">
    <location>
        <position position="181"/>
    </location>
    <ligand>
        <name>molybdate</name>
        <dbReference type="ChEBI" id="CHEBI:36264"/>
    </ligand>
</feature>
<dbReference type="PANTHER" id="PTHR30632:SF0">
    <property type="entry name" value="SULFATE-BINDING PROTEIN"/>
    <property type="match status" value="1"/>
</dbReference>
<evidence type="ECO:0000256" key="5">
    <source>
        <dbReference type="PIRSR" id="PIRSR004846-1"/>
    </source>
</evidence>
<dbReference type="RefSeq" id="WP_091740168.1">
    <property type="nucleotide sequence ID" value="NZ_FNNQ01000009.1"/>
</dbReference>
<dbReference type="CDD" id="cd13537">
    <property type="entry name" value="PBP2_YvgL_like"/>
    <property type="match status" value="1"/>
</dbReference>
<dbReference type="NCBIfam" id="TIGR01256">
    <property type="entry name" value="modA"/>
    <property type="match status" value="1"/>
</dbReference>
<protein>
    <submittedName>
        <fullName evidence="7">Molybdate transport system substrate-binding protein</fullName>
    </submittedName>
</protein>
<dbReference type="PIRSF" id="PIRSF004846">
    <property type="entry name" value="ModA"/>
    <property type="match status" value="1"/>
</dbReference>
<dbReference type="PANTHER" id="PTHR30632">
    <property type="entry name" value="MOLYBDATE-BINDING PERIPLASMIC PROTEIN"/>
    <property type="match status" value="1"/>
</dbReference>
<evidence type="ECO:0000256" key="6">
    <source>
        <dbReference type="SAM" id="Phobius"/>
    </source>
</evidence>
<sequence length="269" mass="29891">MHRTHSIFTLLILIGCALFIGNIYWPKGNGSPKPSVELTVLAASSMTDTVTKLASLYEKEHPEIKILPTYASSGTLQKQIEEGAPGDLLLSAGEQEMRNLIQAHLINNRLHTNLLTNQLVLIAPSTKSKIKRFDDLKRSSIQQVIIGQPKTVPAGRYAKQTLTSLKLMDHLHSKMIFAGDVRQVLASVQTGNADAGLVYLTDTLGQMNIRVIDSAPPKSHDPIRYPIGVIRNTEHPKEAKQLYKWLQSKKALQVFHQAGFQTLRKPFSL</sequence>
<feature type="binding site" evidence="5">
    <location>
        <position position="73"/>
    </location>
    <ligand>
        <name>molybdate</name>
        <dbReference type="ChEBI" id="CHEBI:36264"/>
    </ligand>
</feature>
<dbReference type="OrthoDB" id="9785015at2"/>
<reference evidence="7 8" key="1">
    <citation type="submission" date="2016-10" db="EMBL/GenBank/DDBJ databases">
        <authorList>
            <person name="de Groot N.N."/>
        </authorList>
    </citation>
    <scope>NUCLEOTIDE SEQUENCE [LARGE SCALE GENOMIC DNA]</scope>
    <source>
        <strain evidence="7 8">DSM 45610</strain>
    </source>
</reference>
<evidence type="ECO:0000256" key="3">
    <source>
        <dbReference type="ARBA" id="ARBA00022723"/>
    </source>
</evidence>
<evidence type="ECO:0000313" key="8">
    <source>
        <dbReference type="Proteomes" id="UP000198534"/>
    </source>
</evidence>
<keyword evidence="6" id="KW-0812">Transmembrane</keyword>